<feature type="compositionally biased region" description="Basic residues" evidence="12">
    <location>
        <begin position="345"/>
        <end position="354"/>
    </location>
</feature>
<feature type="transmembrane region" description="Helical" evidence="13">
    <location>
        <begin position="134"/>
        <end position="155"/>
    </location>
</feature>
<proteinExistence type="inferred from homology"/>
<reference evidence="14" key="1">
    <citation type="journal article" date="2023" name="G3 (Bethesda)">
        <title>A reference genome for the long-term kleptoplast-retaining sea slug Elysia crispata morphotype clarki.</title>
        <authorList>
            <person name="Eastman K.E."/>
            <person name="Pendleton A.L."/>
            <person name="Shaikh M.A."/>
            <person name="Suttiyut T."/>
            <person name="Ogas R."/>
            <person name="Tomko P."/>
            <person name="Gavelis G."/>
            <person name="Widhalm J.R."/>
            <person name="Wisecaver J.H."/>
        </authorList>
    </citation>
    <scope>NUCLEOTIDE SEQUENCE</scope>
    <source>
        <strain evidence="14">ECLA1</strain>
    </source>
</reference>
<comment type="similarity">
    <text evidence="11">Belongs to the amiloride-sensitive sodium channel (TC 1.A.6) family.</text>
</comment>
<dbReference type="AlphaFoldDB" id="A0AAE0ZD22"/>
<evidence type="ECO:0000256" key="9">
    <source>
        <dbReference type="ARBA" id="ARBA00023201"/>
    </source>
</evidence>
<dbReference type="EMBL" id="JAWDGP010004170">
    <property type="protein sequence ID" value="KAK3767214.1"/>
    <property type="molecule type" value="Genomic_DNA"/>
</dbReference>
<feature type="region of interest" description="Disordered" evidence="12">
    <location>
        <begin position="325"/>
        <end position="401"/>
    </location>
</feature>
<keyword evidence="10 11" id="KW-0407">Ion channel</keyword>
<dbReference type="GO" id="GO:0005886">
    <property type="term" value="C:plasma membrane"/>
    <property type="evidence" value="ECO:0007669"/>
    <property type="project" value="TreeGrafter"/>
</dbReference>
<evidence type="ECO:0000256" key="5">
    <source>
        <dbReference type="ARBA" id="ARBA00022989"/>
    </source>
</evidence>
<dbReference type="PANTHER" id="PTHR11690">
    <property type="entry name" value="AMILORIDE-SENSITIVE SODIUM CHANNEL-RELATED"/>
    <property type="match status" value="1"/>
</dbReference>
<dbReference type="Gene3D" id="1.10.287.770">
    <property type="entry name" value="YojJ-like"/>
    <property type="match status" value="1"/>
</dbReference>
<organism evidence="14 15">
    <name type="scientific">Elysia crispata</name>
    <name type="common">lettuce slug</name>
    <dbReference type="NCBI Taxonomy" id="231223"/>
    <lineage>
        <taxon>Eukaryota</taxon>
        <taxon>Metazoa</taxon>
        <taxon>Spiralia</taxon>
        <taxon>Lophotrochozoa</taxon>
        <taxon>Mollusca</taxon>
        <taxon>Gastropoda</taxon>
        <taxon>Heterobranchia</taxon>
        <taxon>Euthyneura</taxon>
        <taxon>Panpulmonata</taxon>
        <taxon>Sacoglossa</taxon>
        <taxon>Placobranchoidea</taxon>
        <taxon>Plakobranchidae</taxon>
        <taxon>Elysia</taxon>
    </lineage>
</organism>
<sequence length="898" mass="101250">MELLDLEEHWSTQSNHAFDARSDEVVTVAPAADTSIINISKLSDHRGASRQSSVEIPMQSSFKHRPSVFSRCSNDQTTLALRKRRATRLGSNIGDSLNEKEPDTTGACLARYVERASVPGLAYLYTSKTRFAKLAWCAMLLFTLGMLTLHMFYLIDTYLSWPKHTKVTLGFDALQFPAVTFCNVNPVRASRLHLASKELQGLASKIQPESLTEQMIMLGLQDLTRFAQSEIRDQVERTENEDVVNERVNVLGNLVGRFGGQTSANKKRKENNTEEDKDENEDTSSRADAKTTTDPYAITEEMNVRGEENATYNILTSTVTAGTTASAAVESSTGQSEIQGQRSRQERRRSRIRRAFGSLPSLPIESPPDVTDLDVETGSITLPLGQDQSQGDTDSQTPEDRTAQPLVTVSQNLDSNSTALQDAYSTSSGNNRTRCLQVTQRQDLQSTTNDTGLFNDINVENEIPNSNHCAEELFTRTPMTSDPSMLENTFSKDNEEQDTEEFQPMNFINGVDIGDTNLRSEVEMDVFSDASARFTERSTMAAIKKEFVYLFAKESRSTQRKLGHRMEDMLVDCSFQGGRCHPSDFKLLISPTYGNCYTMDVPDMRVLRSGPANGLTLIIFLENSEYLKGLTSSLGGHIVIHESNTFALPNRDGLALAAGMEISIALRMTHISRLDQPHGDCDSGDEFYSKFNYMYTRRMCQQFCEHTLIATHCGCYDSEDEEVHRVMMLSTKVKRPCHTHRDFKCMLETERKYLTREFDCDCKNPCHDVTYTKTISSRQWPTDDFAAVLIQALCDSRGTEECEKYKRIDKRQFSQNFLKVSIFYEDLNYENITEQASYELTQFYSDIGGALGLWMGLSMIAVLEVLHFLTSLIRVFASFLARRLAWLSDREKTGPLKQ</sequence>
<keyword evidence="9 11" id="KW-0739">Sodium transport</keyword>
<dbReference type="Gene3D" id="2.60.470.10">
    <property type="entry name" value="Acid-sensing ion channels like domains"/>
    <property type="match status" value="1"/>
</dbReference>
<evidence type="ECO:0000256" key="2">
    <source>
        <dbReference type="ARBA" id="ARBA00022448"/>
    </source>
</evidence>
<comment type="caution">
    <text evidence="14">The sequence shown here is derived from an EMBL/GenBank/DDBJ whole genome shotgun (WGS) entry which is preliminary data.</text>
</comment>
<evidence type="ECO:0000256" key="8">
    <source>
        <dbReference type="ARBA" id="ARBA00023136"/>
    </source>
</evidence>
<evidence type="ECO:0000256" key="13">
    <source>
        <dbReference type="SAM" id="Phobius"/>
    </source>
</evidence>
<feature type="compositionally biased region" description="Low complexity" evidence="12">
    <location>
        <begin position="385"/>
        <end position="396"/>
    </location>
</feature>
<keyword evidence="3 11" id="KW-0894">Sodium channel</keyword>
<dbReference type="PANTHER" id="PTHR11690:SF248">
    <property type="entry name" value="PICKPOCKET 17, ISOFORM A"/>
    <property type="match status" value="1"/>
</dbReference>
<feature type="compositionally biased region" description="Acidic residues" evidence="12">
    <location>
        <begin position="273"/>
        <end position="282"/>
    </location>
</feature>
<evidence type="ECO:0000256" key="12">
    <source>
        <dbReference type="SAM" id="MobiDB-lite"/>
    </source>
</evidence>
<evidence type="ECO:0000256" key="4">
    <source>
        <dbReference type="ARBA" id="ARBA00022692"/>
    </source>
</evidence>
<evidence type="ECO:0000256" key="6">
    <source>
        <dbReference type="ARBA" id="ARBA00023053"/>
    </source>
</evidence>
<protein>
    <recommendedName>
        <fullName evidence="16">Amiloride-sensitive sodium channel</fullName>
    </recommendedName>
</protein>
<keyword evidence="4 11" id="KW-0812">Transmembrane</keyword>
<evidence type="ECO:0000256" key="11">
    <source>
        <dbReference type="RuleBase" id="RU000679"/>
    </source>
</evidence>
<dbReference type="InterPro" id="IPR001873">
    <property type="entry name" value="ENaC"/>
</dbReference>
<dbReference type="GO" id="GO:0015280">
    <property type="term" value="F:ligand-gated sodium channel activity"/>
    <property type="evidence" value="ECO:0007669"/>
    <property type="project" value="TreeGrafter"/>
</dbReference>
<name>A0AAE0ZD22_9GAST</name>
<accession>A0AAE0ZD22</accession>
<evidence type="ECO:0000313" key="14">
    <source>
        <dbReference type="EMBL" id="KAK3767214.1"/>
    </source>
</evidence>
<feature type="region of interest" description="Disordered" evidence="12">
    <location>
        <begin position="255"/>
        <end position="305"/>
    </location>
</feature>
<evidence type="ECO:0000256" key="10">
    <source>
        <dbReference type="ARBA" id="ARBA00023303"/>
    </source>
</evidence>
<keyword evidence="6" id="KW-0915">Sodium</keyword>
<keyword evidence="7 11" id="KW-0406">Ion transport</keyword>
<keyword evidence="5 13" id="KW-1133">Transmembrane helix</keyword>
<evidence type="ECO:0008006" key="16">
    <source>
        <dbReference type="Google" id="ProtNLM"/>
    </source>
</evidence>
<evidence type="ECO:0000256" key="7">
    <source>
        <dbReference type="ARBA" id="ARBA00023065"/>
    </source>
</evidence>
<evidence type="ECO:0000313" key="15">
    <source>
        <dbReference type="Proteomes" id="UP001283361"/>
    </source>
</evidence>
<dbReference type="Pfam" id="PF00858">
    <property type="entry name" value="ASC"/>
    <property type="match status" value="2"/>
</dbReference>
<dbReference type="Proteomes" id="UP001283361">
    <property type="component" value="Unassembled WGS sequence"/>
</dbReference>
<feature type="compositionally biased region" description="Low complexity" evidence="12">
    <location>
        <begin position="325"/>
        <end position="342"/>
    </location>
</feature>
<dbReference type="PRINTS" id="PR01078">
    <property type="entry name" value="AMINACHANNEL"/>
</dbReference>
<keyword evidence="8 13" id="KW-0472">Membrane</keyword>
<feature type="transmembrane region" description="Helical" evidence="13">
    <location>
        <begin position="851"/>
        <end position="877"/>
    </location>
</feature>
<comment type="subcellular location">
    <subcellularLocation>
        <location evidence="1">Membrane</location>
        <topology evidence="1">Multi-pass membrane protein</topology>
    </subcellularLocation>
</comment>
<gene>
    <name evidence="14" type="ORF">RRG08_018084</name>
</gene>
<keyword evidence="15" id="KW-1185">Reference proteome</keyword>
<keyword evidence="2 11" id="KW-0813">Transport</keyword>
<evidence type="ECO:0000256" key="3">
    <source>
        <dbReference type="ARBA" id="ARBA00022461"/>
    </source>
</evidence>
<evidence type="ECO:0000256" key="1">
    <source>
        <dbReference type="ARBA" id="ARBA00004141"/>
    </source>
</evidence>